<protein>
    <submittedName>
        <fullName evidence="4">TetR/AcrR family transcriptional regulator</fullName>
    </submittedName>
</protein>
<feature type="domain" description="HTH tetR-type" evidence="3">
    <location>
        <begin position="42"/>
        <end position="102"/>
    </location>
</feature>
<dbReference type="EMBL" id="VORW01000033">
    <property type="protein sequence ID" value="TXE02279.1"/>
    <property type="molecule type" value="Genomic_DNA"/>
</dbReference>
<dbReference type="Gene3D" id="1.10.357.10">
    <property type="entry name" value="Tetracycline Repressor, domain 2"/>
    <property type="match status" value="1"/>
</dbReference>
<keyword evidence="1 2" id="KW-0238">DNA-binding</keyword>
<dbReference type="GO" id="GO:0003677">
    <property type="term" value="F:DNA binding"/>
    <property type="evidence" value="ECO:0007669"/>
    <property type="project" value="UniProtKB-UniRule"/>
</dbReference>
<dbReference type="Proteomes" id="UP000321935">
    <property type="component" value="Unassembled WGS sequence"/>
</dbReference>
<dbReference type="InterPro" id="IPR009057">
    <property type="entry name" value="Homeodomain-like_sf"/>
</dbReference>
<feature type="non-terminal residue" evidence="4">
    <location>
        <position position="1"/>
    </location>
</feature>
<evidence type="ECO:0000256" key="2">
    <source>
        <dbReference type="PROSITE-ProRule" id="PRU00335"/>
    </source>
</evidence>
<feature type="DNA-binding region" description="H-T-H motif" evidence="2">
    <location>
        <begin position="65"/>
        <end position="84"/>
    </location>
</feature>
<name>A0A5C7AAA4_9BACT</name>
<dbReference type="SUPFAM" id="SSF48498">
    <property type="entry name" value="Tetracyclin repressor-like, C-terminal domain"/>
    <property type="match status" value="1"/>
</dbReference>
<dbReference type="Pfam" id="PF22604">
    <property type="entry name" value="TetR_HI_0893_C"/>
    <property type="match status" value="1"/>
</dbReference>
<dbReference type="SUPFAM" id="SSF46689">
    <property type="entry name" value="Homeodomain-like"/>
    <property type="match status" value="1"/>
</dbReference>
<sequence>ESQPNGPISNLVGLHSNFTQKSPLIKFFSTSLRNSYFSRTLVDKKNCIINSALCLIQEHGFHGCPVSMVAKNAGVAAGTIYTYFENKDDLILGIYEYVLDEIKNYVSERDDTSLSFKARFYNYWKNLTDFYELNPSIHGFYDQFMNSPFNSEEIQNRPNAWHDYAYSFFNEGIKRGEIKELNPIVLSILVNTNVNSIVRIKKNFKNKLARNNMELDEISHLIWDGIKVD</sequence>
<dbReference type="Pfam" id="PF00440">
    <property type="entry name" value="TetR_N"/>
    <property type="match status" value="1"/>
</dbReference>
<dbReference type="OrthoDB" id="6430772at2"/>
<evidence type="ECO:0000259" key="3">
    <source>
        <dbReference type="PROSITE" id="PS50977"/>
    </source>
</evidence>
<organism evidence="4 5">
    <name type="scientific">Algoriphagus aquimarinus</name>
    <dbReference type="NCBI Taxonomy" id="237018"/>
    <lineage>
        <taxon>Bacteria</taxon>
        <taxon>Pseudomonadati</taxon>
        <taxon>Bacteroidota</taxon>
        <taxon>Cytophagia</taxon>
        <taxon>Cytophagales</taxon>
        <taxon>Cyclobacteriaceae</taxon>
        <taxon>Algoriphagus</taxon>
    </lineage>
</organism>
<dbReference type="InterPro" id="IPR036271">
    <property type="entry name" value="Tet_transcr_reg_TetR-rel_C_sf"/>
</dbReference>
<gene>
    <name evidence="4" type="ORF">ESV85_21620</name>
</gene>
<dbReference type="RefSeq" id="WP_146921357.1">
    <property type="nucleotide sequence ID" value="NZ_VORW01000033.1"/>
</dbReference>
<dbReference type="AlphaFoldDB" id="A0A5C7AAA4"/>
<proteinExistence type="predicted"/>
<dbReference type="PRINTS" id="PR00455">
    <property type="entry name" value="HTHTETR"/>
</dbReference>
<dbReference type="InterPro" id="IPR050624">
    <property type="entry name" value="HTH-type_Tx_Regulator"/>
</dbReference>
<reference evidence="4 5" key="1">
    <citation type="submission" date="2019-08" db="EMBL/GenBank/DDBJ databases">
        <title>Genomes sequence of Algoriphagus aquimarinus ACAM450.</title>
        <authorList>
            <person name="Bowman J.P."/>
        </authorList>
    </citation>
    <scope>NUCLEOTIDE SEQUENCE [LARGE SCALE GENOMIC DNA]</scope>
    <source>
        <strain evidence="4 5">ACAM 450</strain>
    </source>
</reference>
<dbReference type="InterPro" id="IPR001647">
    <property type="entry name" value="HTH_TetR"/>
</dbReference>
<evidence type="ECO:0000313" key="5">
    <source>
        <dbReference type="Proteomes" id="UP000321935"/>
    </source>
</evidence>
<dbReference type="PANTHER" id="PTHR43479">
    <property type="entry name" value="ACREF/ENVCD OPERON REPRESSOR-RELATED"/>
    <property type="match status" value="1"/>
</dbReference>
<evidence type="ECO:0000313" key="4">
    <source>
        <dbReference type="EMBL" id="TXE02279.1"/>
    </source>
</evidence>
<accession>A0A5C7AAA4</accession>
<dbReference type="InterPro" id="IPR054422">
    <property type="entry name" value="TetR-like_HI_0893_C"/>
</dbReference>
<comment type="caution">
    <text evidence="4">The sequence shown here is derived from an EMBL/GenBank/DDBJ whole genome shotgun (WGS) entry which is preliminary data.</text>
</comment>
<dbReference type="PROSITE" id="PS50977">
    <property type="entry name" value="HTH_TETR_2"/>
    <property type="match status" value="1"/>
</dbReference>
<evidence type="ECO:0000256" key="1">
    <source>
        <dbReference type="ARBA" id="ARBA00023125"/>
    </source>
</evidence>
<dbReference type="PANTHER" id="PTHR43479:SF11">
    <property type="entry name" value="ACREF_ENVCD OPERON REPRESSOR-RELATED"/>
    <property type="match status" value="1"/>
</dbReference>